<dbReference type="InterPro" id="IPR027417">
    <property type="entry name" value="P-loop_NTPase"/>
</dbReference>
<dbReference type="Proteomes" id="UP000000845">
    <property type="component" value="Chromosome"/>
</dbReference>
<feature type="binding site" evidence="1">
    <location>
        <position position="15"/>
    </location>
    <ligand>
        <name>NAD(+)</name>
        <dbReference type="ChEBI" id="CHEBI:57540"/>
        <label>1</label>
    </ligand>
</feature>
<dbReference type="HOGENOM" id="CLU_052648_0_1_0"/>
<dbReference type="EMBL" id="CP001739">
    <property type="protein sequence ID" value="ACZ09975.1"/>
    <property type="molecule type" value="Genomic_DNA"/>
</dbReference>
<dbReference type="GO" id="GO:0009435">
    <property type="term" value="P:NAD+ biosynthetic process"/>
    <property type="evidence" value="ECO:0007669"/>
    <property type="project" value="InterPro"/>
</dbReference>
<dbReference type="PIRSF" id="PIRSF004776">
    <property type="entry name" value="NadR_NMNAT/RNK"/>
    <property type="match status" value="1"/>
</dbReference>
<gene>
    <name evidence="4" type="ordered locus">Sterm_3133</name>
</gene>
<protein>
    <submittedName>
        <fullName evidence="4">Cytidyltransferase-related domain protein</fullName>
    </submittedName>
</protein>
<dbReference type="PANTHER" id="PTHR37512">
    <property type="entry name" value="TRIFUNCTIONAL NAD BIOSYNTHESIS/REGULATOR PROTEIN NADR"/>
    <property type="match status" value="1"/>
</dbReference>
<dbReference type="InterPro" id="IPR016429">
    <property type="entry name" value="NAD_NadR"/>
</dbReference>
<dbReference type="InterPro" id="IPR038727">
    <property type="entry name" value="NadR/Ttd14_AAA_dom"/>
</dbReference>
<dbReference type="Gene3D" id="3.40.50.300">
    <property type="entry name" value="P-loop containing nucleotide triphosphate hydrolases"/>
    <property type="match status" value="1"/>
</dbReference>
<dbReference type="GO" id="GO:0000309">
    <property type="term" value="F:nicotinamide-nucleotide adenylyltransferase activity"/>
    <property type="evidence" value="ECO:0007669"/>
    <property type="project" value="InterPro"/>
</dbReference>
<dbReference type="GO" id="GO:0050262">
    <property type="term" value="F:ribosylnicotinamide kinase activity"/>
    <property type="evidence" value="ECO:0007669"/>
    <property type="project" value="InterPro"/>
</dbReference>
<dbReference type="Gene3D" id="3.40.50.620">
    <property type="entry name" value="HUPs"/>
    <property type="match status" value="1"/>
</dbReference>
<dbReference type="InterPro" id="IPR052735">
    <property type="entry name" value="NAD_biosynth-regulator"/>
</dbReference>
<dbReference type="InterPro" id="IPR014729">
    <property type="entry name" value="Rossmann-like_a/b/a_fold"/>
</dbReference>
<reference evidence="4 5" key="2">
    <citation type="journal article" date="2010" name="Stand. Genomic Sci.">
        <title>Complete genome sequence of Sebaldella termitidis type strain (NCTC 11300).</title>
        <authorList>
            <person name="Harmon-Smith M."/>
            <person name="Celia L."/>
            <person name="Chertkov O."/>
            <person name="Lapidus A."/>
            <person name="Copeland A."/>
            <person name="Glavina Del Rio T."/>
            <person name="Nolan M."/>
            <person name="Lucas S."/>
            <person name="Tice H."/>
            <person name="Cheng J.F."/>
            <person name="Han C."/>
            <person name="Detter J.C."/>
            <person name="Bruce D."/>
            <person name="Goodwin L."/>
            <person name="Pitluck S."/>
            <person name="Pati A."/>
            <person name="Liolios K."/>
            <person name="Ivanova N."/>
            <person name="Mavromatis K."/>
            <person name="Mikhailova N."/>
            <person name="Chen A."/>
            <person name="Palaniappan K."/>
            <person name="Land M."/>
            <person name="Hauser L."/>
            <person name="Chang Y.J."/>
            <person name="Jeffries C.D."/>
            <person name="Brettin T."/>
            <person name="Goker M."/>
            <person name="Beck B."/>
            <person name="Bristow J."/>
            <person name="Eisen J.A."/>
            <person name="Markowitz V."/>
            <person name="Hugenholtz P."/>
            <person name="Kyrpides N.C."/>
            <person name="Klenk H.P."/>
            <person name="Chen F."/>
        </authorList>
    </citation>
    <scope>NUCLEOTIDE SEQUENCE [LARGE SCALE GENOMIC DNA]</scope>
    <source>
        <strain evidence="5">ATCC 33386 / NCTC 11300</strain>
    </source>
</reference>
<organism evidence="4 5">
    <name type="scientific">Sebaldella termitidis (strain ATCC 33386 / NCTC 11300)</name>
    <dbReference type="NCBI Taxonomy" id="526218"/>
    <lineage>
        <taxon>Bacteria</taxon>
        <taxon>Fusobacteriati</taxon>
        <taxon>Fusobacteriota</taxon>
        <taxon>Fusobacteriia</taxon>
        <taxon>Fusobacteriales</taxon>
        <taxon>Leptotrichiaceae</taxon>
        <taxon>Sebaldella</taxon>
    </lineage>
</organism>
<evidence type="ECO:0000259" key="2">
    <source>
        <dbReference type="Pfam" id="PF01467"/>
    </source>
</evidence>
<accession>D1APE1</accession>
<evidence type="ECO:0000313" key="4">
    <source>
        <dbReference type="EMBL" id="ACZ09975.1"/>
    </source>
</evidence>
<reference evidence="5" key="1">
    <citation type="submission" date="2009-09" db="EMBL/GenBank/DDBJ databases">
        <title>The complete chromosome of Sebaldella termitidis ATCC 33386.</title>
        <authorList>
            <consortium name="US DOE Joint Genome Institute (JGI-PGF)"/>
            <person name="Lucas S."/>
            <person name="Copeland A."/>
            <person name="Lapidus A."/>
            <person name="Glavina del Rio T."/>
            <person name="Dalin E."/>
            <person name="Tice H."/>
            <person name="Bruce D."/>
            <person name="Goodwin L."/>
            <person name="Pitluck S."/>
            <person name="Kyrpides N."/>
            <person name="Mavromatis K."/>
            <person name="Ivanova N."/>
            <person name="Mikhailova N."/>
            <person name="Sims D."/>
            <person name="Meincke L."/>
            <person name="Brettin T."/>
            <person name="Detter J.C."/>
            <person name="Han C."/>
            <person name="Larimer F."/>
            <person name="Land M."/>
            <person name="Hauser L."/>
            <person name="Markowitz V."/>
            <person name="Cheng J.F."/>
            <person name="Hugenholtz P."/>
            <person name="Woyke T."/>
            <person name="Wu D."/>
            <person name="Eisen J.A."/>
        </authorList>
    </citation>
    <scope>NUCLEOTIDE SEQUENCE [LARGE SCALE GENOMIC DNA]</scope>
    <source>
        <strain evidence="5">ATCC 33386 / NCTC 11300</strain>
    </source>
</reference>
<dbReference type="NCBIfam" id="NF005988">
    <property type="entry name" value="PRK08099.1"/>
    <property type="match status" value="1"/>
</dbReference>
<evidence type="ECO:0000313" key="5">
    <source>
        <dbReference type="Proteomes" id="UP000000845"/>
    </source>
</evidence>
<dbReference type="InterPro" id="IPR004821">
    <property type="entry name" value="Cyt_trans-like"/>
</dbReference>
<feature type="domain" description="NadR/Ttd14 AAA" evidence="3">
    <location>
        <begin position="167"/>
        <end position="329"/>
    </location>
</feature>
<feature type="binding site" evidence="1">
    <location>
        <begin position="110"/>
        <end position="112"/>
    </location>
    <ligand>
        <name>NAD(+)</name>
        <dbReference type="ChEBI" id="CHEBI:57540"/>
        <label>1</label>
    </ligand>
</feature>
<dbReference type="RefSeq" id="WP_012862557.1">
    <property type="nucleotide sequence ID" value="NC_013517.1"/>
</dbReference>
<dbReference type="eggNOG" id="COG0669">
    <property type="taxonomic scope" value="Bacteria"/>
</dbReference>
<proteinExistence type="predicted"/>
<name>D1APE1_SEBTE</name>
<dbReference type="SUPFAM" id="SSF52540">
    <property type="entry name" value="P-loop containing nucleoside triphosphate hydrolases"/>
    <property type="match status" value="1"/>
</dbReference>
<dbReference type="SUPFAM" id="SSF52374">
    <property type="entry name" value="Nucleotidylyl transferase"/>
    <property type="match status" value="1"/>
</dbReference>
<keyword evidence="5" id="KW-1185">Reference proteome</keyword>
<dbReference type="STRING" id="526218.Sterm_3133"/>
<keyword evidence="1" id="KW-0547">Nucleotide-binding</keyword>
<evidence type="ECO:0000259" key="3">
    <source>
        <dbReference type="Pfam" id="PF13521"/>
    </source>
</evidence>
<evidence type="ECO:0000256" key="1">
    <source>
        <dbReference type="PIRSR" id="PIRSR004776-1"/>
    </source>
</evidence>
<dbReference type="Pfam" id="PF13521">
    <property type="entry name" value="AAA_28"/>
    <property type="match status" value="1"/>
</dbReference>
<dbReference type="KEGG" id="str:Sterm_3133"/>
<feature type="domain" description="Cytidyltransferase-like" evidence="2">
    <location>
        <begin position="7"/>
        <end position="147"/>
    </location>
</feature>
<dbReference type="eggNOG" id="COG3172">
    <property type="taxonomic scope" value="Bacteria"/>
</dbReference>
<sequence length="344" mass="39980">MGKTGVIIGKFLPLHLGHVNFINRSSTKTDKLIVVVCHSSRDKKMCEEYGIPEITVKDRLRWLHTIYQDIPHIEIRSLDESSIPAYPDGWKEFVGLLKKTVPEKIDFVYSGEPSYDSFFKELLPEVEHILIDPERTGYNISGTQIRKNPYKNWEYLPAVVRPFFCKKVVLIGTESCGKTTLTKFLAKAFNTSWAEEYGRNYVYEECGGNEDNLEYGDYIKIAMHQKKLEAEAVRHSNKIVFIDTEAIVTQFYCKLYEGKEDPAIDEIIKRQNYDLWLYLENDVKWVDDGLRKNGSDKERNKGKKILAELLEKYNIADKVKMISGNYEERLDKALEIIKGEFYDI</sequence>
<dbReference type="PANTHER" id="PTHR37512:SF1">
    <property type="entry name" value="NADR_TTD14 AAA DOMAIN-CONTAINING PROTEIN"/>
    <property type="match status" value="1"/>
</dbReference>
<dbReference type="AlphaFoldDB" id="D1APE1"/>
<dbReference type="NCBIfam" id="TIGR00125">
    <property type="entry name" value="cyt_tran_rel"/>
    <property type="match status" value="1"/>
</dbReference>
<feature type="binding site" evidence="1">
    <location>
        <position position="41"/>
    </location>
    <ligand>
        <name>NAD(+)</name>
        <dbReference type="ChEBI" id="CHEBI:57540"/>
        <label>1</label>
    </ligand>
</feature>
<dbReference type="GO" id="GO:0000166">
    <property type="term" value="F:nucleotide binding"/>
    <property type="evidence" value="ECO:0007669"/>
    <property type="project" value="UniProtKB-KW"/>
</dbReference>
<dbReference type="Pfam" id="PF01467">
    <property type="entry name" value="CTP_transf_like"/>
    <property type="match status" value="1"/>
</dbReference>